<gene>
    <name evidence="1" type="ORF">BJ138DRAFT_1114780</name>
</gene>
<keyword evidence="2" id="KW-1185">Reference proteome</keyword>
<protein>
    <submittedName>
        <fullName evidence="1">Uncharacterized protein</fullName>
    </submittedName>
</protein>
<reference evidence="1" key="1">
    <citation type="journal article" date="2021" name="New Phytol.">
        <title>Evolutionary innovations through gain and loss of genes in the ectomycorrhizal Boletales.</title>
        <authorList>
            <person name="Wu G."/>
            <person name="Miyauchi S."/>
            <person name="Morin E."/>
            <person name="Kuo A."/>
            <person name="Drula E."/>
            <person name="Varga T."/>
            <person name="Kohler A."/>
            <person name="Feng B."/>
            <person name="Cao Y."/>
            <person name="Lipzen A."/>
            <person name="Daum C."/>
            <person name="Hundley H."/>
            <person name="Pangilinan J."/>
            <person name="Johnson J."/>
            <person name="Barry K."/>
            <person name="LaButti K."/>
            <person name="Ng V."/>
            <person name="Ahrendt S."/>
            <person name="Min B."/>
            <person name="Choi I.G."/>
            <person name="Park H."/>
            <person name="Plett J.M."/>
            <person name="Magnuson J."/>
            <person name="Spatafora J.W."/>
            <person name="Nagy L.G."/>
            <person name="Henrissat B."/>
            <person name="Grigoriev I.V."/>
            <person name="Yang Z.L."/>
            <person name="Xu J."/>
            <person name="Martin F.M."/>
        </authorList>
    </citation>
    <scope>NUCLEOTIDE SEQUENCE</scope>
    <source>
        <strain evidence="1">ATCC 28755</strain>
    </source>
</reference>
<dbReference type="Proteomes" id="UP000790377">
    <property type="component" value="Unassembled WGS sequence"/>
</dbReference>
<evidence type="ECO:0000313" key="2">
    <source>
        <dbReference type="Proteomes" id="UP000790377"/>
    </source>
</evidence>
<accession>A0ACB8A9B4</accession>
<name>A0ACB8A9B4_9AGAM</name>
<proteinExistence type="predicted"/>
<organism evidence="1 2">
    <name type="scientific">Hygrophoropsis aurantiaca</name>
    <dbReference type="NCBI Taxonomy" id="72124"/>
    <lineage>
        <taxon>Eukaryota</taxon>
        <taxon>Fungi</taxon>
        <taxon>Dikarya</taxon>
        <taxon>Basidiomycota</taxon>
        <taxon>Agaricomycotina</taxon>
        <taxon>Agaricomycetes</taxon>
        <taxon>Agaricomycetidae</taxon>
        <taxon>Boletales</taxon>
        <taxon>Coniophorineae</taxon>
        <taxon>Hygrophoropsidaceae</taxon>
        <taxon>Hygrophoropsis</taxon>
    </lineage>
</organism>
<evidence type="ECO:0000313" key="1">
    <source>
        <dbReference type="EMBL" id="KAH7909683.1"/>
    </source>
</evidence>
<comment type="caution">
    <text evidence="1">The sequence shown here is derived from an EMBL/GenBank/DDBJ whole genome shotgun (WGS) entry which is preliminary data.</text>
</comment>
<dbReference type="EMBL" id="MU267747">
    <property type="protein sequence ID" value="KAH7909683.1"/>
    <property type="molecule type" value="Genomic_DNA"/>
</dbReference>
<sequence>MTFVFIPLYIQLHHKTTPNFTGYSPLLDANIDPAAGNQGDLHEGFRVGWERLDSTPQTLASSDTDSKRANDGVMAGGNLWPDEPAGFRESMLGYYHAAVAVGEVLFPLFALALELPERYFEDKTKNSAAIMRTIHYPPQNNPKDVGIGAHTEYFHFPLFTPIPSAENIRLIS</sequence>